<evidence type="ECO:0000313" key="11">
    <source>
        <dbReference type="RefSeq" id="XP_018826981.1"/>
    </source>
</evidence>
<dbReference type="Proteomes" id="UP000235220">
    <property type="component" value="Chromosome 11"/>
</dbReference>
<dbReference type="GeneID" id="108995810"/>
<evidence type="ECO:0000256" key="6">
    <source>
        <dbReference type="ARBA" id="ARBA00023242"/>
    </source>
</evidence>
<keyword evidence="4 7" id="KW-0010">Activator</keyword>
<gene>
    <name evidence="11" type="primary">LOC108995810</name>
</gene>
<feature type="compositionally biased region" description="Polar residues" evidence="8">
    <location>
        <begin position="1427"/>
        <end position="1441"/>
    </location>
</feature>
<dbReference type="STRING" id="51240.A0A2I4F5R0"/>
<feature type="region of interest" description="Disordered" evidence="8">
    <location>
        <begin position="818"/>
        <end position="893"/>
    </location>
</feature>
<dbReference type="InterPro" id="IPR013947">
    <property type="entry name" value="Mediator_Med14"/>
</dbReference>
<organism evidence="10 11">
    <name type="scientific">Juglans regia</name>
    <name type="common">English walnut</name>
    <dbReference type="NCBI Taxonomy" id="51240"/>
    <lineage>
        <taxon>Eukaryota</taxon>
        <taxon>Viridiplantae</taxon>
        <taxon>Streptophyta</taxon>
        <taxon>Embryophyta</taxon>
        <taxon>Tracheophyta</taxon>
        <taxon>Spermatophyta</taxon>
        <taxon>Magnoliopsida</taxon>
        <taxon>eudicotyledons</taxon>
        <taxon>Gunneridae</taxon>
        <taxon>Pentapetalae</taxon>
        <taxon>rosids</taxon>
        <taxon>fabids</taxon>
        <taxon>Fagales</taxon>
        <taxon>Juglandaceae</taxon>
        <taxon>Juglans</taxon>
    </lineage>
</organism>
<evidence type="ECO:0000259" key="9">
    <source>
        <dbReference type="Pfam" id="PF08638"/>
    </source>
</evidence>
<evidence type="ECO:0000256" key="2">
    <source>
        <dbReference type="ARBA" id="ARBA00007813"/>
    </source>
</evidence>
<feature type="region of interest" description="Disordered" evidence="8">
    <location>
        <begin position="32"/>
        <end position="52"/>
    </location>
</feature>
<proteinExistence type="inferred from homology"/>
<name>A0A2I4F5R0_JUGRE</name>
<dbReference type="GO" id="GO:0003712">
    <property type="term" value="F:transcription coregulator activity"/>
    <property type="evidence" value="ECO:0000318"/>
    <property type="project" value="GO_Central"/>
</dbReference>
<dbReference type="KEGG" id="jre:108995810"/>
<dbReference type="PANTHER" id="PTHR12809:SF2">
    <property type="entry name" value="MEDIATOR OF RNA POLYMERASE II TRANSCRIPTION SUBUNIT 14"/>
    <property type="match status" value="1"/>
</dbReference>
<evidence type="ECO:0000256" key="8">
    <source>
        <dbReference type="SAM" id="MobiDB-lite"/>
    </source>
</evidence>
<dbReference type="OrthoDB" id="205099at2759"/>
<dbReference type="RefSeq" id="XP_018826981.1">
    <property type="nucleotide sequence ID" value="XM_018971436.2"/>
</dbReference>
<feature type="region of interest" description="Disordered" evidence="8">
    <location>
        <begin position="1422"/>
        <end position="1441"/>
    </location>
</feature>
<comment type="similarity">
    <text evidence="2 7">Belongs to the Mediator complex subunit 14 family.</text>
</comment>
<feature type="domain" description="Mediator complex subunit MED14 N-terminal" evidence="9">
    <location>
        <begin position="9"/>
        <end position="209"/>
    </location>
</feature>
<dbReference type="GO" id="GO:0006357">
    <property type="term" value="P:regulation of transcription by RNA polymerase II"/>
    <property type="evidence" value="ECO:0000318"/>
    <property type="project" value="GO_Central"/>
</dbReference>
<evidence type="ECO:0000256" key="5">
    <source>
        <dbReference type="ARBA" id="ARBA00023163"/>
    </source>
</evidence>
<feature type="compositionally biased region" description="Low complexity" evidence="8">
    <location>
        <begin position="853"/>
        <end position="864"/>
    </location>
</feature>
<dbReference type="GO" id="GO:0070847">
    <property type="term" value="C:core mediator complex"/>
    <property type="evidence" value="ECO:0000318"/>
    <property type="project" value="GO_Central"/>
</dbReference>
<dbReference type="FunCoup" id="A0A2I4F5R0">
    <property type="interactions" value="3029"/>
</dbReference>
<dbReference type="GO" id="GO:0016592">
    <property type="term" value="C:mediator complex"/>
    <property type="evidence" value="ECO:0000318"/>
    <property type="project" value="GO_Central"/>
</dbReference>
<keyword evidence="6 7" id="KW-0539">Nucleus</keyword>
<dbReference type="Gramene" id="Jr11_09240_p1">
    <property type="protein sequence ID" value="cds.Jr11_09240_p1"/>
    <property type="gene ID" value="Jr11_09240"/>
</dbReference>
<keyword evidence="3 7" id="KW-0805">Transcription regulation</keyword>
<evidence type="ECO:0000256" key="4">
    <source>
        <dbReference type="ARBA" id="ARBA00023159"/>
    </source>
</evidence>
<evidence type="ECO:0000256" key="3">
    <source>
        <dbReference type="ARBA" id="ARBA00023015"/>
    </source>
</evidence>
<dbReference type="PANTHER" id="PTHR12809">
    <property type="entry name" value="MEDIATOR COMPLEX SUBUNIT"/>
    <property type="match status" value="1"/>
</dbReference>
<dbReference type="Pfam" id="PF08638">
    <property type="entry name" value="Med14"/>
    <property type="match status" value="1"/>
</dbReference>
<evidence type="ECO:0000256" key="7">
    <source>
        <dbReference type="RuleBase" id="RU365082"/>
    </source>
</evidence>
<protein>
    <recommendedName>
        <fullName evidence="7">Mediator of RNA polymerase II transcription subunit 14</fullName>
    </recommendedName>
    <alternativeName>
        <fullName evidence="7">Mediator complex subunit 14</fullName>
    </alternativeName>
</protein>
<keyword evidence="10" id="KW-1185">Reference proteome</keyword>
<evidence type="ECO:0000313" key="10">
    <source>
        <dbReference type="Proteomes" id="UP000235220"/>
    </source>
</evidence>
<sequence>MAAELGQQTVEFSALVTRAAEDSFLALNELVEKEKSRPSSTSASAARDPQSDTERKINLLKYIVKTQQRMLRLNVLAKWCQQVPLIQYCQQLGSILSSHDTCFTQAADSLFFMHEGSRQVHAPVHDVPSAIEVLLTGSYQCLPKCVENVGIQSTLSEDEQKPALKKLDTLVQSKLLEVSLPKEISEVKVSNGTALLRVDGEFEVLVTLGYRGHLSMWRILHLELLVGERSGLVKLEESRRHVLGDDLERRMAAAENPFMTLYTVLHELCIVLIMDTVIRQVKALRQGRWKDTIRFELVSDGSISHGGSASSTQLNLDGESDFSALQTPVLKVLYWLDFDKISRTSESKSCPFIKIEPGQDLHIKCLHSTFVIDPLTGMEAEFYLNQSYIDVEKLLLRAICCNRYTRLLEIQKELGKSVQICRVADDVVLQSNLDEPDVDYKRNDKKSDSREYEGQEVLRVRAYGSSFFTLGINIRNGCFLLQSSQNILEPSVLLDCEEALNQGIMTVGEVFMSLRSKSILHLFASIGRFLGLEVYDHGFAAVKVPKNMVNGSSMLLMGFPDCGSSYFLLMLLDEEFKPLFKLLETQPDGPDPSGKAHSSNNLNHVIHIKKIDIGQMQILEDEMNMSLLNWGKLLSFMPSAAGSNGGSEQGILPEIGLESSMQLSGCPPSFSSAVDEVFGHEKGSPTIPFSVQNISSYSTSRASYFGSPPMNLHAMKAATPSPKWDTGMQISQINNVAKVSSMDTHYIASLHSSSNLKGPLLSNSVGSLSSGTGRSTTMKKLSASKSEQDLASLRSGHLIEVGSCTTMDDDQLRLISDNSKDTYGSRSARLLSHPQATSPQITVPGVKTNGLQSSPSRPVAGSSSCTTTPVSHPPESAIQSPSQDLVSKHDRNPRKHTVSDILSLIPSLQGLEAASGFCKKRKIAESVSALQPSTQAPISTEMVTKTEGYSYGKLIVEAYKGNTCCPLTNTPSGIYVSALLHVVRHCSLCIKHARLTSQMEALDIPYVEEVGLKNASSCIWFRLPFARGDLWKHICLRLGRPGSMYWDVKIKDQHFRDLWDLQKGSSNTPWGSGIRIANTSDIDSHIQYDLDGVVLSYQSVEADSMKKLVADIRRLSNARLFALGMQKLLGVQADEKLEECCTNSDVKAPTGIRGAPGTADKLSEQMRRAFRIEAIGLMSLWFSFGSGVLARFVVEWESSKEGCTMHVSPDQLWPHTKFLEDFINGAEVASLPDCIRLTAGPLHALAAATRPARAGPVSRVTGVVAAVSSIPKQAGYMTSSLGLLPGNSAMNVSQAGSVPVGNPTASSATSILANQGLHGAAMLAAAGRGGPGIVPSSLLPIDVSVVLRGPYWIRIIYRKNFAVDMRCFAGDQVWLQPVTPPKGGSSIGGSLPCPQFRPFIMEHVAQELNGLDPNFTSGQQMVGGLGNSNTQNPSSGSQLSAANGNRVNLLSSAAMARAGNQIAGLNHVGNTLSGSSSLAVVGSGVALRRSPGTSVPAHVRGELNTAIIGLGDDGGYGGGWVPLVALKKVLRGILKYLGVLWLFAQLPHLLKEILGSILKDNEGALLNLDQEQPALRFFVGGYVFAVSVHRVQLLLQVLSVKRFHQQQQQQQQQNSAAQEELAHSEISEICDYFSRRVASEPYDTPRVASFITLLTLPISILREFLKLIAWKKGLALAQGGDIAPAQKPRIELCLENHTGLNNENNSENSSVAKSNIHYDRPHNSVDFALTVVLDPTHIPYINAAGGAAWLPYCVSVRLRYLFGENPSVSFLDMEGSHGGQACWFPVDDWEKCKQRVARAVEVNGSSPADVSQGRLRLVADGVQRTLHLCLQGLRDGGGFTASSGSK</sequence>
<evidence type="ECO:0000256" key="1">
    <source>
        <dbReference type="ARBA" id="ARBA00004123"/>
    </source>
</evidence>
<comment type="subunit">
    <text evidence="7">Component of the Mediator complex.</text>
</comment>
<comment type="function">
    <text evidence="7">Component of the Mediator complex, a coactivator involved in the regulated transcription of nearly all RNA polymerase II-dependent genes. Mediator functions as a bridge to convey information from gene-specific regulatory proteins to the basal RNA polymerase II transcription machinery. Mediator is recruited to promoters by direct interactions with regulatory proteins and serves as a scaffold for the assembly of a functional preinitiation complex with RNA polymerase II and the general transcription factors.</text>
</comment>
<accession>A0A2I4F5R0</accession>
<comment type="subcellular location">
    <subcellularLocation>
        <location evidence="1 7">Nucleus</location>
    </subcellularLocation>
</comment>
<dbReference type="InterPro" id="IPR055122">
    <property type="entry name" value="Med14_N"/>
</dbReference>
<reference evidence="11" key="1">
    <citation type="submission" date="2025-08" db="UniProtKB">
        <authorList>
            <consortium name="RefSeq"/>
        </authorList>
    </citation>
    <scope>IDENTIFICATION</scope>
    <source>
        <tissue evidence="11">Leaves</tissue>
    </source>
</reference>
<keyword evidence="5 7" id="KW-0804">Transcription</keyword>